<evidence type="ECO:0000256" key="5">
    <source>
        <dbReference type="ARBA" id="ARBA00022840"/>
    </source>
</evidence>
<dbReference type="PROSITE" id="PS01011">
    <property type="entry name" value="FOLYLPOLYGLU_SYNT_1"/>
    <property type="match status" value="1"/>
</dbReference>
<evidence type="ECO:0000256" key="6">
    <source>
        <dbReference type="ARBA" id="ARBA00022842"/>
    </source>
</evidence>
<evidence type="ECO:0000259" key="7">
    <source>
        <dbReference type="Pfam" id="PF08245"/>
    </source>
</evidence>
<protein>
    <submittedName>
        <fullName evidence="8">Tetrahydrofolate synthase</fullName>
    </submittedName>
</protein>
<dbReference type="PANTHER" id="PTHR11136">
    <property type="entry name" value="FOLYLPOLYGLUTAMATE SYNTHASE-RELATED"/>
    <property type="match status" value="1"/>
</dbReference>
<dbReference type="InterPro" id="IPR013221">
    <property type="entry name" value="Mur_ligase_cen"/>
</dbReference>
<dbReference type="InterPro" id="IPR036565">
    <property type="entry name" value="Mur-like_cat_sf"/>
</dbReference>
<dbReference type="Proteomes" id="UP000036987">
    <property type="component" value="Unassembled WGS sequence"/>
</dbReference>
<dbReference type="Gene3D" id="3.40.1190.10">
    <property type="entry name" value="Mur-like, catalytic domain"/>
    <property type="match status" value="1"/>
</dbReference>
<keyword evidence="2" id="KW-0436">Ligase</keyword>
<dbReference type="InterPro" id="IPR018109">
    <property type="entry name" value="Folylpolyglutamate_synth_CS"/>
</dbReference>
<sequence length="565" mass="61125">MLRYISYHCVFPRYGSLLPRSGFHSAFRRLGFAYPHSTKAKPTMIAVRNDGGVDMSEFVGYMEKLKNYERSGVPKDAGMDSEEGFDLGRMRRLLRRLGDPHLNFKAVHIAGTKGKGSTLAFLSSILREEGYSVGCYTSPHLMTIRERISFGKFDEYVSATVLTNLLHKIKGIIDQSMELENGALTHFEIFTAIAFTLFSQEKVEIVIIEAGLGGARDATNVLTSNELTTAIITTIGEEHLAALGGSLESIAMAKSGIIKQDRPLIIGGPFEHHIESILRDKASLMCSPVVSASDPGIKSIVKSYEKRGDKLFQICDIFINVKKDLPLYIELCDLNLSMLGDHQLQNAVTATCGALCLRSQGWKISDESIHVGLEHTILPGRGQFLTKNEIESIGLSGVSVLIDGAHTEVSARSLAGTIRKICSNESMALVVAMATDKDHASFLRALISGLRPDVVLLTEVSIAGSKSRMTPSSSLKTSCVQGAMDLGIDVTDIGEITHAKSMDGLLISSKENPNAMLIGCATESTVISMKAANELLKSIRGSKNGLIVVTGSLHIVSSVLSSIVF</sequence>
<dbReference type="NCBIfam" id="TIGR01499">
    <property type="entry name" value="folC"/>
    <property type="match status" value="1"/>
</dbReference>
<dbReference type="PANTHER" id="PTHR11136:SF0">
    <property type="entry name" value="DIHYDROFOLATE SYNTHETASE-RELATED"/>
    <property type="match status" value="1"/>
</dbReference>
<keyword evidence="5" id="KW-0067">ATP-binding</keyword>
<dbReference type="GO" id="GO:0004326">
    <property type="term" value="F:tetrahydrofolylpolyglutamate synthase activity"/>
    <property type="evidence" value="ECO:0007669"/>
    <property type="project" value="InterPro"/>
</dbReference>
<reference evidence="9" key="1">
    <citation type="journal article" date="2016" name="Nature">
        <title>The genome of the seagrass Zostera marina reveals angiosperm adaptation to the sea.</title>
        <authorList>
            <person name="Olsen J.L."/>
            <person name="Rouze P."/>
            <person name="Verhelst B."/>
            <person name="Lin Y.-C."/>
            <person name="Bayer T."/>
            <person name="Collen J."/>
            <person name="Dattolo E."/>
            <person name="De Paoli E."/>
            <person name="Dittami S."/>
            <person name="Maumus F."/>
            <person name="Michel G."/>
            <person name="Kersting A."/>
            <person name="Lauritano C."/>
            <person name="Lohaus R."/>
            <person name="Toepel M."/>
            <person name="Tonon T."/>
            <person name="Vanneste K."/>
            <person name="Amirebrahimi M."/>
            <person name="Brakel J."/>
            <person name="Bostroem C."/>
            <person name="Chovatia M."/>
            <person name="Grimwood J."/>
            <person name="Jenkins J.W."/>
            <person name="Jueterbock A."/>
            <person name="Mraz A."/>
            <person name="Stam W.T."/>
            <person name="Tice H."/>
            <person name="Bornberg-Bauer E."/>
            <person name="Green P.J."/>
            <person name="Pearson G.A."/>
            <person name="Procaccini G."/>
            <person name="Duarte C.M."/>
            <person name="Schmutz J."/>
            <person name="Reusch T.B.H."/>
            <person name="Van de Peer Y."/>
        </authorList>
    </citation>
    <scope>NUCLEOTIDE SEQUENCE [LARGE SCALE GENOMIC DNA]</scope>
    <source>
        <strain evidence="9">cv. Finnish</strain>
    </source>
</reference>
<feature type="domain" description="Mur ligase central" evidence="7">
    <location>
        <begin position="109"/>
        <end position="352"/>
    </location>
</feature>
<dbReference type="GO" id="GO:0005524">
    <property type="term" value="F:ATP binding"/>
    <property type="evidence" value="ECO:0007669"/>
    <property type="project" value="UniProtKB-KW"/>
</dbReference>
<name>A0A0K9PJF0_ZOSMR</name>
<evidence type="ECO:0000256" key="4">
    <source>
        <dbReference type="ARBA" id="ARBA00022741"/>
    </source>
</evidence>
<dbReference type="STRING" id="29655.A0A0K9PJF0"/>
<keyword evidence="3" id="KW-0479">Metal-binding</keyword>
<dbReference type="Pfam" id="PF08245">
    <property type="entry name" value="Mur_ligase_M"/>
    <property type="match status" value="1"/>
</dbReference>
<dbReference type="PROSITE" id="PS01012">
    <property type="entry name" value="FOLYLPOLYGLU_SYNT_2"/>
    <property type="match status" value="1"/>
</dbReference>
<dbReference type="AlphaFoldDB" id="A0A0K9PJF0"/>
<dbReference type="FunFam" id="3.40.1190.10:FF:000012">
    <property type="entry name" value="Dihydrofolate synthetase"/>
    <property type="match status" value="1"/>
</dbReference>
<dbReference type="GO" id="GO:0005737">
    <property type="term" value="C:cytoplasm"/>
    <property type="evidence" value="ECO:0000318"/>
    <property type="project" value="GO_Central"/>
</dbReference>
<evidence type="ECO:0000256" key="1">
    <source>
        <dbReference type="ARBA" id="ARBA00008276"/>
    </source>
</evidence>
<organism evidence="8 9">
    <name type="scientific">Zostera marina</name>
    <name type="common">Eelgrass</name>
    <dbReference type="NCBI Taxonomy" id="29655"/>
    <lineage>
        <taxon>Eukaryota</taxon>
        <taxon>Viridiplantae</taxon>
        <taxon>Streptophyta</taxon>
        <taxon>Embryophyta</taxon>
        <taxon>Tracheophyta</taxon>
        <taxon>Spermatophyta</taxon>
        <taxon>Magnoliopsida</taxon>
        <taxon>Liliopsida</taxon>
        <taxon>Zosteraceae</taxon>
        <taxon>Zostera</taxon>
    </lineage>
</organism>
<dbReference type="OrthoDB" id="5212574at2759"/>
<accession>A0A0K9PJF0</accession>
<dbReference type="SUPFAM" id="SSF53244">
    <property type="entry name" value="MurD-like peptide ligases, peptide-binding domain"/>
    <property type="match status" value="1"/>
</dbReference>
<keyword evidence="6" id="KW-0460">Magnesium</keyword>
<evidence type="ECO:0000256" key="2">
    <source>
        <dbReference type="ARBA" id="ARBA00022598"/>
    </source>
</evidence>
<dbReference type="OMA" id="NLGWRIS"/>
<dbReference type="InterPro" id="IPR001645">
    <property type="entry name" value="Folylpolyglutamate_synth"/>
</dbReference>
<evidence type="ECO:0000313" key="9">
    <source>
        <dbReference type="Proteomes" id="UP000036987"/>
    </source>
</evidence>
<dbReference type="Gene3D" id="3.90.190.20">
    <property type="entry name" value="Mur ligase, C-terminal domain"/>
    <property type="match status" value="1"/>
</dbReference>
<dbReference type="GO" id="GO:0009396">
    <property type="term" value="P:folic acid-containing compound biosynthetic process"/>
    <property type="evidence" value="ECO:0000318"/>
    <property type="project" value="GO_Central"/>
</dbReference>
<comment type="caution">
    <text evidence="8">The sequence shown here is derived from an EMBL/GenBank/DDBJ whole genome shotgun (WGS) entry which is preliminary data.</text>
</comment>
<proteinExistence type="inferred from homology"/>
<comment type="similarity">
    <text evidence="1">Belongs to the folylpolyglutamate synthase family.</text>
</comment>
<dbReference type="InterPro" id="IPR036615">
    <property type="entry name" value="Mur_ligase_C_dom_sf"/>
</dbReference>
<dbReference type="GO" id="GO:0008841">
    <property type="term" value="F:dihydrofolate synthase activity"/>
    <property type="evidence" value="ECO:0000318"/>
    <property type="project" value="GO_Central"/>
</dbReference>
<dbReference type="EMBL" id="LFYR01000791">
    <property type="protein sequence ID" value="KMZ69089.1"/>
    <property type="molecule type" value="Genomic_DNA"/>
</dbReference>
<evidence type="ECO:0000313" key="8">
    <source>
        <dbReference type="EMBL" id="KMZ69089.1"/>
    </source>
</evidence>
<dbReference type="GO" id="GO:0046872">
    <property type="term" value="F:metal ion binding"/>
    <property type="evidence" value="ECO:0007669"/>
    <property type="project" value="UniProtKB-KW"/>
</dbReference>
<gene>
    <name evidence="8" type="ORF">ZOSMA_222G00340</name>
</gene>
<dbReference type="SUPFAM" id="SSF53623">
    <property type="entry name" value="MurD-like peptide ligases, catalytic domain"/>
    <property type="match status" value="1"/>
</dbReference>
<evidence type="ECO:0000256" key="3">
    <source>
        <dbReference type="ARBA" id="ARBA00022723"/>
    </source>
</evidence>
<keyword evidence="9" id="KW-1185">Reference proteome</keyword>
<keyword evidence="4" id="KW-0547">Nucleotide-binding</keyword>